<evidence type="ECO:0000313" key="3">
    <source>
        <dbReference type="EMBL" id="CNE25296.1"/>
    </source>
</evidence>
<name>A0ABM9S641_YEREN</name>
<proteinExistence type="predicted"/>
<feature type="compositionally biased region" description="Polar residues" evidence="1">
    <location>
        <begin position="171"/>
        <end position="184"/>
    </location>
</feature>
<dbReference type="Gene3D" id="1.10.10.10">
    <property type="entry name" value="Winged helix-like DNA-binding domain superfamily/Winged helix DNA-binding domain"/>
    <property type="match status" value="1"/>
</dbReference>
<gene>
    <name evidence="3" type="ORF">ERS137959_03358</name>
</gene>
<feature type="domain" description="Bacteriophage lambda Replication protein O N-terminal" evidence="2">
    <location>
        <begin position="24"/>
        <end position="121"/>
    </location>
</feature>
<dbReference type="Proteomes" id="UP000041601">
    <property type="component" value="Unassembled WGS sequence"/>
</dbReference>
<dbReference type="RefSeq" id="WP_050156609.1">
    <property type="nucleotide sequence ID" value="NZ_CPXJ01000045.1"/>
</dbReference>
<dbReference type="InterPro" id="IPR006497">
    <property type="entry name" value="Phage_lambda_VrpO_N"/>
</dbReference>
<sequence>MSNVVRRVDFQRKQIQTDQSGGHVADLENGYLRLANQIQDAVCQVELSGREFRVLNAIIRLTYGWSKKEDRITNSLIADKTNLTVKHVSEAVLSIANRRIISLRRIGQTRYMGINTNLNQWAYTKPNCPKCILAFEPSGEVEAVIITVTIPENGDRKKSIQTIPENRDNHPQNQGEVSPKTGNTKDILPKTNKHKDLKPPKSPKGDDSVKTVFEFWKETHNHPTSKLDDKRRKRINARLAEGYPVDDLLLAISGALNDPWLMGKNPGNKRYDGIETILRDAAQVERLRDLSGNEHAKAIADGKYSAVTARNIQNLQNWVGSSEDAGAPF</sequence>
<evidence type="ECO:0000256" key="1">
    <source>
        <dbReference type="SAM" id="MobiDB-lite"/>
    </source>
</evidence>
<reference evidence="3 4" key="1">
    <citation type="submission" date="2015-03" db="EMBL/GenBank/DDBJ databases">
        <authorList>
            <consortium name="Pathogen Informatics"/>
            <person name="Murphy D."/>
        </authorList>
    </citation>
    <scope>NUCLEOTIDE SEQUENCE [LARGE SCALE GENOMIC DNA]</scope>
    <source>
        <strain evidence="3 4">IP05342</strain>
    </source>
</reference>
<evidence type="ECO:0000259" key="2">
    <source>
        <dbReference type="Pfam" id="PF04492"/>
    </source>
</evidence>
<protein>
    <submittedName>
        <fullName evidence="3">Phage replication protein O, N-terminal domain</fullName>
    </submittedName>
</protein>
<dbReference type="InterPro" id="IPR036388">
    <property type="entry name" value="WH-like_DNA-bd_sf"/>
</dbReference>
<dbReference type="Pfam" id="PF04492">
    <property type="entry name" value="Phage_rep_O"/>
    <property type="match status" value="1"/>
</dbReference>
<keyword evidence="4" id="KW-1185">Reference proteome</keyword>
<feature type="region of interest" description="Disordered" evidence="1">
    <location>
        <begin position="162"/>
        <end position="208"/>
    </location>
</feature>
<dbReference type="EMBL" id="CPXJ01000045">
    <property type="protein sequence ID" value="CNE25296.1"/>
    <property type="molecule type" value="Genomic_DNA"/>
</dbReference>
<organism evidence="3 4">
    <name type="scientific">Yersinia enterocolitica</name>
    <dbReference type="NCBI Taxonomy" id="630"/>
    <lineage>
        <taxon>Bacteria</taxon>
        <taxon>Pseudomonadati</taxon>
        <taxon>Pseudomonadota</taxon>
        <taxon>Gammaproteobacteria</taxon>
        <taxon>Enterobacterales</taxon>
        <taxon>Yersiniaceae</taxon>
        <taxon>Yersinia</taxon>
    </lineage>
</organism>
<feature type="compositionally biased region" description="Basic and acidic residues" evidence="1">
    <location>
        <begin position="197"/>
        <end position="208"/>
    </location>
</feature>
<comment type="caution">
    <text evidence="3">The sequence shown here is derived from an EMBL/GenBank/DDBJ whole genome shotgun (WGS) entry which is preliminary data.</text>
</comment>
<dbReference type="NCBIfam" id="TIGR01610">
    <property type="entry name" value="phage_O_Nterm"/>
    <property type="match status" value="1"/>
</dbReference>
<evidence type="ECO:0000313" key="4">
    <source>
        <dbReference type="Proteomes" id="UP000041601"/>
    </source>
</evidence>
<accession>A0ABM9S641</accession>